<organism evidence="2 3">
    <name type="scientific">Neomesorhizobium albiziae</name>
    <dbReference type="NCBI Taxonomy" id="335020"/>
    <lineage>
        <taxon>Bacteria</taxon>
        <taxon>Pseudomonadati</taxon>
        <taxon>Pseudomonadota</taxon>
        <taxon>Alphaproteobacteria</taxon>
        <taxon>Hyphomicrobiales</taxon>
        <taxon>Phyllobacteriaceae</taxon>
        <taxon>Neomesorhizobium</taxon>
    </lineage>
</organism>
<dbReference type="InterPro" id="IPR009337">
    <property type="entry name" value="DUF995"/>
</dbReference>
<dbReference type="RefSeq" id="WP_244621841.1">
    <property type="nucleotide sequence ID" value="NZ_BSPE01000060.1"/>
</dbReference>
<feature type="signal peptide" evidence="1">
    <location>
        <begin position="1"/>
        <end position="25"/>
    </location>
</feature>
<dbReference type="Proteomes" id="UP000323300">
    <property type="component" value="Unassembled WGS sequence"/>
</dbReference>
<sequence>MSKIFLSLLAGSVMVGCIAATGAGAATAKNKDVTAQFGVPLPANELFQLYQGRSWLWSDGAGYFSPKQRQFRSWTGSGKTASYGEGRWFIPNAGKLCFKATWTAQSGSAPAVTCFSHRVKGGNVYQKREPDGEWYLFKHAAVKQGDEYAKLRKGDYVGKRFGMVKARLSEKS</sequence>
<keyword evidence="3" id="KW-1185">Reference proteome</keyword>
<evidence type="ECO:0008006" key="4">
    <source>
        <dbReference type="Google" id="ProtNLM"/>
    </source>
</evidence>
<dbReference type="AlphaFoldDB" id="A0A1I4D8Z5"/>
<gene>
    <name evidence="2" type="ORF">SAMN04488498_11687</name>
</gene>
<evidence type="ECO:0000313" key="3">
    <source>
        <dbReference type="Proteomes" id="UP000323300"/>
    </source>
</evidence>
<protein>
    <recommendedName>
        <fullName evidence="4">DUF995 domain-containing protein</fullName>
    </recommendedName>
</protein>
<keyword evidence="1" id="KW-0732">Signal</keyword>
<evidence type="ECO:0000313" key="2">
    <source>
        <dbReference type="EMBL" id="SFK89585.1"/>
    </source>
</evidence>
<name>A0A1I4D8Z5_9HYPH</name>
<feature type="chain" id="PRO_5009302627" description="DUF995 domain-containing protein" evidence="1">
    <location>
        <begin position="26"/>
        <end position="172"/>
    </location>
</feature>
<dbReference type="Pfam" id="PF06191">
    <property type="entry name" value="DUF995"/>
    <property type="match status" value="1"/>
</dbReference>
<reference evidence="2 3" key="1">
    <citation type="submission" date="2016-10" db="EMBL/GenBank/DDBJ databases">
        <authorList>
            <person name="Varghese N."/>
            <person name="Submissions S."/>
        </authorList>
    </citation>
    <scope>NUCLEOTIDE SEQUENCE [LARGE SCALE GENOMIC DNA]</scope>
    <source>
        <strain evidence="2 3">DSM 21822</strain>
    </source>
</reference>
<accession>A0A1I4D8Z5</accession>
<dbReference type="PROSITE" id="PS51257">
    <property type="entry name" value="PROKAR_LIPOPROTEIN"/>
    <property type="match status" value="1"/>
</dbReference>
<dbReference type="EMBL" id="FOSL01000016">
    <property type="protein sequence ID" value="SFK89585.1"/>
    <property type="molecule type" value="Genomic_DNA"/>
</dbReference>
<proteinExistence type="predicted"/>
<evidence type="ECO:0000256" key="1">
    <source>
        <dbReference type="SAM" id="SignalP"/>
    </source>
</evidence>